<evidence type="ECO:0000313" key="2">
    <source>
        <dbReference type="EMBL" id="QKF66079.1"/>
    </source>
</evidence>
<dbReference type="InterPro" id="IPR036322">
    <property type="entry name" value="WD40_repeat_dom_sf"/>
</dbReference>
<sequence length="317" mass="36164">MNLLKSFLFIFLFLNLNAKDLTPTFSLLASGGVTDLVLNQNKLFAATTASSVDIFDIKTQEKIDSIKMPKIKDFLNETIESRIYSIDVLNNNILILSQGENGGRNIDIYKDGKIENITKDSERLFIAYAKFLDENHIIYALLSNQIYLYDIKNKKILKELQVSQSKFSNFKLTQNKSKIAICDESGVITLLDSKSFEILETFKYQNLDNVFQVDIKNDFILTAGQDRRAAFYNINTKDAYYKEFSFLIYSVGLSPSASLAGVSSDEENNVTIFDTKTKEDLYKLTQNKSTLSNILFINENEVIVSSDDKKINYYKIN</sequence>
<accession>A0AAE7B981</accession>
<evidence type="ECO:0000256" key="1">
    <source>
        <dbReference type="SAM" id="SignalP"/>
    </source>
</evidence>
<dbReference type="InterPro" id="IPR015943">
    <property type="entry name" value="WD40/YVTN_repeat-like_dom_sf"/>
</dbReference>
<dbReference type="PANTHER" id="PTHR14604:SF4">
    <property type="entry name" value="F-BOX DOMAIN-CONTAINING PROTEIN"/>
    <property type="match status" value="1"/>
</dbReference>
<protein>
    <submittedName>
        <fullName evidence="2">Nitrate reductase accessory protein</fullName>
    </submittedName>
</protein>
<dbReference type="Gene3D" id="2.130.10.10">
    <property type="entry name" value="YVTN repeat-like/Quinoprotein amine dehydrogenase"/>
    <property type="match status" value="1"/>
</dbReference>
<proteinExistence type="predicted"/>
<reference evidence="2 3" key="1">
    <citation type="submission" date="2020-05" db="EMBL/GenBank/DDBJ databases">
        <title>Complete genome sequencing of Campylobacter and Arcobacter type strains.</title>
        <authorList>
            <person name="Miller W.G."/>
            <person name="Yee E."/>
        </authorList>
    </citation>
    <scope>NUCLEOTIDE SEQUENCE [LARGE SCALE GENOMIC DNA]</scope>
    <source>
        <strain evidence="2 3">LMG 26156</strain>
    </source>
</reference>
<evidence type="ECO:0000313" key="3">
    <source>
        <dbReference type="Proteomes" id="UP000503482"/>
    </source>
</evidence>
<feature type="signal peptide" evidence="1">
    <location>
        <begin position="1"/>
        <end position="18"/>
    </location>
</feature>
<dbReference type="SUPFAM" id="SSF50978">
    <property type="entry name" value="WD40 repeat-like"/>
    <property type="match status" value="1"/>
</dbReference>
<keyword evidence="1" id="KW-0732">Signal</keyword>
<feature type="chain" id="PRO_5042228944" evidence="1">
    <location>
        <begin position="19"/>
        <end position="317"/>
    </location>
</feature>
<organism evidence="2 3">
    <name type="scientific">Arcobacter venerupis</name>
    <dbReference type="NCBI Taxonomy" id="1054033"/>
    <lineage>
        <taxon>Bacteria</taxon>
        <taxon>Pseudomonadati</taxon>
        <taxon>Campylobacterota</taxon>
        <taxon>Epsilonproteobacteria</taxon>
        <taxon>Campylobacterales</taxon>
        <taxon>Arcobacteraceae</taxon>
        <taxon>Arcobacter</taxon>
    </lineage>
</organism>
<dbReference type="PANTHER" id="PTHR14604">
    <property type="entry name" value="WD40 REPEAT PF20"/>
    <property type="match status" value="1"/>
</dbReference>
<keyword evidence="3" id="KW-1185">Reference proteome</keyword>
<name>A0AAE7B981_9BACT</name>
<gene>
    <name evidence="2" type="primary">napL</name>
    <name evidence="2" type="ORF">AVENP_0505</name>
</gene>
<dbReference type="AlphaFoldDB" id="A0AAE7B981"/>
<dbReference type="Proteomes" id="UP000503482">
    <property type="component" value="Chromosome"/>
</dbReference>
<dbReference type="EMBL" id="CP053840">
    <property type="protein sequence ID" value="QKF66079.1"/>
    <property type="molecule type" value="Genomic_DNA"/>
</dbReference>
<dbReference type="KEGG" id="avp:AVENP_0505"/>
<dbReference type="InterPro" id="IPR050995">
    <property type="entry name" value="WD-F-box_domain-protein"/>
</dbReference>
<dbReference type="RefSeq" id="WP_128357767.1">
    <property type="nucleotide sequence ID" value="NZ_CP053840.1"/>
</dbReference>